<reference evidence="1" key="1">
    <citation type="journal article" date="2014" name="Front. Microbiol.">
        <title>High frequency of phylogenetically diverse reductive dehalogenase-homologous genes in deep subseafloor sedimentary metagenomes.</title>
        <authorList>
            <person name="Kawai M."/>
            <person name="Futagami T."/>
            <person name="Toyoda A."/>
            <person name="Takaki Y."/>
            <person name="Nishi S."/>
            <person name="Hori S."/>
            <person name="Arai W."/>
            <person name="Tsubouchi T."/>
            <person name="Morono Y."/>
            <person name="Uchiyama I."/>
            <person name="Ito T."/>
            <person name="Fujiyama A."/>
            <person name="Inagaki F."/>
            <person name="Takami H."/>
        </authorList>
    </citation>
    <scope>NUCLEOTIDE SEQUENCE</scope>
    <source>
        <strain evidence="1">Expedition CK06-06</strain>
    </source>
</reference>
<evidence type="ECO:0000313" key="1">
    <source>
        <dbReference type="EMBL" id="GAG99388.1"/>
    </source>
</evidence>
<dbReference type="EMBL" id="BART01025315">
    <property type="protein sequence ID" value="GAG99388.1"/>
    <property type="molecule type" value="Genomic_DNA"/>
</dbReference>
<proteinExistence type="predicted"/>
<dbReference type="AlphaFoldDB" id="X1CTG0"/>
<protein>
    <submittedName>
        <fullName evidence="1">Uncharacterized protein</fullName>
    </submittedName>
</protein>
<gene>
    <name evidence="1" type="ORF">S01H4_45466</name>
</gene>
<name>X1CTG0_9ZZZZ</name>
<organism evidence="1">
    <name type="scientific">marine sediment metagenome</name>
    <dbReference type="NCBI Taxonomy" id="412755"/>
    <lineage>
        <taxon>unclassified sequences</taxon>
        <taxon>metagenomes</taxon>
        <taxon>ecological metagenomes</taxon>
    </lineage>
</organism>
<sequence length="57" mass="6574">MDTNNQNQKIKTAPKPEYSLCNAGHQLVPVYSPRLNMYIWDCLTCIANQKKAYQEEA</sequence>
<comment type="caution">
    <text evidence="1">The sequence shown here is derived from an EMBL/GenBank/DDBJ whole genome shotgun (WGS) entry which is preliminary data.</text>
</comment>
<accession>X1CTG0</accession>